<gene>
    <name evidence="1" type="ORF">GTP27_11950</name>
</gene>
<dbReference type="EMBL" id="WWCM01000007">
    <property type="protein sequence ID" value="MYM40041.1"/>
    <property type="molecule type" value="Genomic_DNA"/>
</dbReference>
<evidence type="ECO:0000313" key="1">
    <source>
        <dbReference type="EMBL" id="MYM40041.1"/>
    </source>
</evidence>
<accession>A0ABW9VK97</accession>
<organism evidence="1 2">
    <name type="scientific">Duganella qianjiadongensis</name>
    <dbReference type="NCBI Taxonomy" id="2692176"/>
    <lineage>
        <taxon>Bacteria</taxon>
        <taxon>Pseudomonadati</taxon>
        <taxon>Pseudomonadota</taxon>
        <taxon>Betaproteobacteria</taxon>
        <taxon>Burkholderiales</taxon>
        <taxon>Oxalobacteraceae</taxon>
        <taxon>Telluria group</taxon>
        <taxon>Duganella</taxon>
    </lineage>
</organism>
<proteinExistence type="predicted"/>
<name>A0ABW9VK97_9BURK</name>
<dbReference type="RefSeq" id="WP_161039402.1">
    <property type="nucleotide sequence ID" value="NZ_WWCM01000007.1"/>
</dbReference>
<protein>
    <submittedName>
        <fullName evidence="1">Uncharacterized protein</fullName>
    </submittedName>
</protein>
<keyword evidence="2" id="KW-1185">Reference proteome</keyword>
<sequence>MAVSIMGSGDGETIRVFALTRGLFGTNAPIRGISCKNARLNGFPQAAVAAATAVILTHGNSM</sequence>
<comment type="caution">
    <text evidence="1">The sequence shown here is derived from an EMBL/GenBank/DDBJ whole genome shotgun (WGS) entry which is preliminary data.</text>
</comment>
<evidence type="ECO:0000313" key="2">
    <source>
        <dbReference type="Proteomes" id="UP000478090"/>
    </source>
</evidence>
<dbReference type="Proteomes" id="UP000478090">
    <property type="component" value="Unassembled WGS sequence"/>
</dbReference>
<reference evidence="1 2" key="1">
    <citation type="submission" date="2019-12" db="EMBL/GenBank/DDBJ databases">
        <title>Novel species isolated from a subtropical stream in China.</title>
        <authorList>
            <person name="Lu H."/>
        </authorList>
    </citation>
    <scope>NUCLEOTIDE SEQUENCE [LARGE SCALE GENOMIC DNA]</scope>
    <source>
        <strain evidence="1 2">CY13W</strain>
    </source>
</reference>